<keyword evidence="3" id="KW-1185">Reference proteome</keyword>
<accession>A0A0L0GDX5</accession>
<keyword evidence="1" id="KW-1133">Transmembrane helix</keyword>
<dbReference type="STRING" id="667725.A0A0L0GDX5"/>
<gene>
    <name evidence="2" type="ORF">SARC_00765</name>
</gene>
<evidence type="ECO:0000313" key="2">
    <source>
        <dbReference type="EMBL" id="KNC87089.1"/>
    </source>
</evidence>
<keyword evidence="1" id="KW-0472">Membrane</keyword>
<evidence type="ECO:0000313" key="3">
    <source>
        <dbReference type="Proteomes" id="UP000054560"/>
    </source>
</evidence>
<dbReference type="Pfam" id="PF05608">
    <property type="entry name" value="RTE1"/>
    <property type="match status" value="2"/>
</dbReference>
<dbReference type="eggNOG" id="KOG3150">
    <property type="taxonomic scope" value="Eukaryota"/>
</dbReference>
<dbReference type="Proteomes" id="UP000054560">
    <property type="component" value="Unassembled WGS sequence"/>
</dbReference>
<dbReference type="InterPro" id="IPR008496">
    <property type="entry name" value="TMEM222/RTE1"/>
</dbReference>
<proteinExistence type="predicted"/>
<dbReference type="AlphaFoldDB" id="A0A0L0GDX5"/>
<sequence length="181" mass="20393">MVNSSEGHQVSHGAHTGVGPIEPAIARFPFCLVWTPLPVITWFLPFVGHTGIASSTGVIRDFAGSFMVNEDDMAFGSPTRYVQLDPAKVRSLTYTYNESIRTISIDFNQKQHNLFLQNCHSHVACCLNRMLYEGRDDWNMFKVAWLFVREGHFVGRAEMISTLAPFMVVLVLVVFLVLLLN</sequence>
<protein>
    <submittedName>
        <fullName evidence="2">Uncharacterized protein</fullName>
    </submittedName>
</protein>
<organism evidence="2 3">
    <name type="scientific">Sphaeroforma arctica JP610</name>
    <dbReference type="NCBI Taxonomy" id="667725"/>
    <lineage>
        <taxon>Eukaryota</taxon>
        <taxon>Ichthyosporea</taxon>
        <taxon>Ichthyophonida</taxon>
        <taxon>Sphaeroforma</taxon>
    </lineage>
</organism>
<evidence type="ECO:0000256" key="1">
    <source>
        <dbReference type="SAM" id="Phobius"/>
    </source>
</evidence>
<dbReference type="GeneID" id="25901269"/>
<dbReference type="PANTHER" id="PTHR20921">
    <property type="entry name" value="TRANSMEMBRANE PROTEIN 222"/>
    <property type="match status" value="1"/>
</dbReference>
<dbReference type="EMBL" id="KQ241623">
    <property type="protein sequence ID" value="KNC87089.1"/>
    <property type="molecule type" value="Genomic_DNA"/>
</dbReference>
<reference evidence="2 3" key="1">
    <citation type="submission" date="2011-02" db="EMBL/GenBank/DDBJ databases">
        <title>The Genome Sequence of Sphaeroforma arctica JP610.</title>
        <authorList>
            <consortium name="The Broad Institute Genome Sequencing Platform"/>
            <person name="Russ C."/>
            <person name="Cuomo C."/>
            <person name="Young S.K."/>
            <person name="Zeng Q."/>
            <person name="Gargeya S."/>
            <person name="Alvarado L."/>
            <person name="Berlin A."/>
            <person name="Chapman S.B."/>
            <person name="Chen Z."/>
            <person name="Freedman E."/>
            <person name="Gellesch M."/>
            <person name="Goldberg J."/>
            <person name="Griggs A."/>
            <person name="Gujja S."/>
            <person name="Heilman E."/>
            <person name="Heiman D."/>
            <person name="Howarth C."/>
            <person name="Mehta T."/>
            <person name="Neiman D."/>
            <person name="Pearson M."/>
            <person name="Roberts A."/>
            <person name="Saif S."/>
            <person name="Shea T."/>
            <person name="Shenoy N."/>
            <person name="Sisk P."/>
            <person name="Stolte C."/>
            <person name="Sykes S."/>
            <person name="White J."/>
            <person name="Yandava C."/>
            <person name="Burger G."/>
            <person name="Gray M.W."/>
            <person name="Holland P.W.H."/>
            <person name="King N."/>
            <person name="Lang F.B.F."/>
            <person name="Roger A.J."/>
            <person name="Ruiz-Trillo I."/>
            <person name="Haas B."/>
            <person name="Nusbaum C."/>
            <person name="Birren B."/>
        </authorList>
    </citation>
    <scope>NUCLEOTIDE SEQUENCE [LARGE SCALE GENOMIC DNA]</scope>
    <source>
        <strain evidence="2 3">JP610</strain>
    </source>
</reference>
<feature type="transmembrane region" description="Helical" evidence="1">
    <location>
        <begin position="159"/>
        <end position="180"/>
    </location>
</feature>
<dbReference type="PANTHER" id="PTHR20921:SF0">
    <property type="entry name" value="TRANSMEMBRANE PROTEIN 222"/>
    <property type="match status" value="1"/>
</dbReference>
<keyword evidence="1" id="KW-0812">Transmembrane</keyword>
<name>A0A0L0GDX5_9EUKA</name>
<dbReference type="RefSeq" id="XP_014160991.1">
    <property type="nucleotide sequence ID" value="XM_014305516.1"/>
</dbReference>
<dbReference type="OrthoDB" id="267284at2759"/>